<feature type="transmembrane region" description="Helical" evidence="1">
    <location>
        <begin position="369"/>
        <end position="389"/>
    </location>
</feature>
<accession>W4LKA5</accession>
<evidence type="ECO:0000313" key="3">
    <source>
        <dbReference type="Proteomes" id="UP000019141"/>
    </source>
</evidence>
<sequence length="481" mass="51832">MSCDSEVIMPHAPFDRRYIWIACAMALGAGFAIAGHMSFVLGFSFAPGPGFVSFVQTHGHVQLVGWTGLLIMGISMHVMPRMAGVPLARPQWRSWILWLMTWGLGLRIAGHSLVAYVQPSPGAEIILGAVVGSGVLELLGIGLYIALMRRTIGGAPGGELRPALQPILPYMRSMMVGWVLYAGLNLILLTAMAWQRQVAAPALWNDIAVRCFVGLVLLPVTFAFSVRFLPLYLRLAAPTWPVQRVACVYLLGWVVEIVVQIPPVQALMPQGSELLMHTGQLVKAASILGFIWRLGVFTRGHLAWLGPASSRRQRAPRQAKKADQAFGAFEGLIVSAYIWLVVAAGSELWSSLMGLSGWRAGISHDAVRHLYLMGFVTLLIFGIGVRMVPGLMQVRRIASPGLVRVTLWLGNAAVIGRVILVGLPGPLWQGIPGWAVQGARIAFAWSGILGLAAVFCLALNLWQTAKLAPAEAASAPASAPE</sequence>
<dbReference type="EMBL" id="AZHW01000564">
    <property type="protein sequence ID" value="ETW98329.1"/>
    <property type="molecule type" value="Genomic_DNA"/>
</dbReference>
<evidence type="ECO:0000256" key="1">
    <source>
        <dbReference type="SAM" id="Phobius"/>
    </source>
</evidence>
<protein>
    <recommendedName>
        <fullName evidence="4">Cytochrome oxidase subunit I profile domain-containing protein</fullName>
    </recommendedName>
</protein>
<gene>
    <name evidence="2" type="ORF">ETSY1_19095</name>
</gene>
<dbReference type="InterPro" id="IPR036927">
    <property type="entry name" value="Cyt_c_oxase-like_su1_sf"/>
</dbReference>
<proteinExistence type="predicted"/>
<feature type="transmembrane region" description="Helical" evidence="1">
    <location>
        <begin position="207"/>
        <end position="233"/>
    </location>
</feature>
<keyword evidence="1" id="KW-0812">Transmembrane</keyword>
<evidence type="ECO:0008006" key="4">
    <source>
        <dbReference type="Google" id="ProtNLM"/>
    </source>
</evidence>
<feature type="transmembrane region" description="Helical" evidence="1">
    <location>
        <begin position="125"/>
        <end position="147"/>
    </location>
</feature>
<feature type="transmembrane region" description="Helical" evidence="1">
    <location>
        <begin position="175"/>
        <end position="195"/>
    </location>
</feature>
<feature type="transmembrane region" description="Helical" evidence="1">
    <location>
        <begin position="245"/>
        <end position="264"/>
    </location>
</feature>
<dbReference type="Proteomes" id="UP000019141">
    <property type="component" value="Unassembled WGS sequence"/>
</dbReference>
<feature type="transmembrane region" description="Helical" evidence="1">
    <location>
        <begin position="443"/>
        <end position="462"/>
    </location>
</feature>
<dbReference type="HOGENOM" id="CLU_050527_0_0_7"/>
<keyword evidence="1" id="KW-0472">Membrane</keyword>
<comment type="caution">
    <text evidence="2">The sequence shown here is derived from an EMBL/GenBank/DDBJ whole genome shotgun (WGS) entry which is preliminary data.</text>
</comment>
<feature type="transmembrane region" description="Helical" evidence="1">
    <location>
        <begin position="401"/>
        <end position="423"/>
    </location>
</feature>
<dbReference type="Gene3D" id="1.20.210.10">
    <property type="entry name" value="Cytochrome c oxidase-like, subunit I domain"/>
    <property type="match status" value="1"/>
</dbReference>
<feature type="transmembrane region" description="Helical" evidence="1">
    <location>
        <begin position="326"/>
        <end position="349"/>
    </location>
</feature>
<feature type="transmembrane region" description="Helical" evidence="1">
    <location>
        <begin position="95"/>
        <end position="119"/>
    </location>
</feature>
<evidence type="ECO:0000313" key="2">
    <source>
        <dbReference type="EMBL" id="ETW98329.1"/>
    </source>
</evidence>
<dbReference type="AlphaFoldDB" id="W4LKA5"/>
<feature type="transmembrane region" description="Helical" evidence="1">
    <location>
        <begin position="18"/>
        <end position="43"/>
    </location>
</feature>
<feature type="transmembrane region" description="Helical" evidence="1">
    <location>
        <begin position="284"/>
        <end position="305"/>
    </location>
</feature>
<organism evidence="2 3">
    <name type="scientific">Entotheonella factor</name>
    <dbReference type="NCBI Taxonomy" id="1429438"/>
    <lineage>
        <taxon>Bacteria</taxon>
        <taxon>Pseudomonadati</taxon>
        <taxon>Nitrospinota/Tectimicrobiota group</taxon>
        <taxon>Candidatus Tectimicrobiota</taxon>
        <taxon>Candidatus Entotheonellia</taxon>
        <taxon>Candidatus Entotheonellales</taxon>
        <taxon>Candidatus Entotheonellaceae</taxon>
        <taxon>Candidatus Entotheonella</taxon>
    </lineage>
</organism>
<keyword evidence="3" id="KW-1185">Reference proteome</keyword>
<reference evidence="2 3" key="1">
    <citation type="journal article" date="2014" name="Nature">
        <title>An environmental bacterial taxon with a large and distinct metabolic repertoire.</title>
        <authorList>
            <person name="Wilson M.C."/>
            <person name="Mori T."/>
            <person name="Ruckert C."/>
            <person name="Uria A.R."/>
            <person name="Helf M.J."/>
            <person name="Takada K."/>
            <person name="Gernert C."/>
            <person name="Steffens U.A."/>
            <person name="Heycke N."/>
            <person name="Schmitt S."/>
            <person name="Rinke C."/>
            <person name="Helfrich E.J."/>
            <person name="Brachmann A.O."/>
            <person name="Gurgui C."/>
            <person name="Wakimoto T."/>
            <person name="Kracht M."/>
            <person name="Crusemann M."/>
            <person name="Hentschel U."/>
            <person name="Abe I."/>
            <person name="Matsunaga S."/>
            <person name="Kalinowski J."/>
            <person name="Takeyama H."/>
            <person name="Piel J."/>
        </authorList>
    </citation>
    <scope>NUCLEOTIDE SEQUENCE [LARGE SCALE GENOMIC DNA]</scope>
    <source>
        <strain evidence="3">TSY1</strain>
    </source>
</reference>
<name>W4LKA5_ENTF1</name>
<keyword evidence="1" id="KW-1133">Transmembrane helix</keyword>
<feature type="transmembrane region" description="Helical" evidence="1">
    <location>
        <begin position="63"/>
        <end position="83"/>
    </location>
</feature>